<evidence type="ECO:0000256" key="5">
    <source>
        <dbReference type="ARBA" id="ARBA00039067"/>
    </source>
</evidence>
<feature type="compositionally biased region" description="Basic and acidic residues" evidence="7">
    <location>
        <begin position="1"/>
        <end position="21"/>
    </location>
</feature>
<feature type="compositionally biased region" description="Basic and acidic residues" evidence="7">
    <location>
        <begin position="824"/>
        <end position="834"/>
    </location>
</feature>
<feature type="domain" description="Protein kinase" evidence="8">
    <location>
        <begin position="423"/>
        <end position="748"/>
    </location>
</feature>
<dbReference type="PANTHER" id="PTHR43289:SF6">
    <property type="entry name" value="SERINE_THREONINE-PROTEIN KINASE NEKL-3"/>
    <property type="match status" value="1"/>
</dbReference>
<dbReference type="Gene3D" id="3.30.200.20">
    <property type="entry name" value="Phosphorylase Kinase, domain 1"/>
    <property type="match status" value="1"/>
</dbReference>
<proteinExistence type="predicted"/>
<dbReference type="Proteomes" id="UP000054342">
    <property type="component" value="Unassembled WGS sequence"/>
</dbReference>
<evidence type="ECO:0000256" key="1">
    <source>
        <dbReference type="ARBA" id="ARBA00022679"/>
    </source>
</evidence>
<accession>A0A0D2ENF9</accession>
<dbReference type="SMART" id="SM00220">
    <property type="entry name" value="S_TKc"/>
    <property type="match status" value="1"/>
</dbReference>
<reference evidence="9 10" key="1">
    <citation type="submission" date="2015-01" db="EMBL/GenBank/DDBJ databases">
        <title>The Genome Sequence of Exophiala xenobiotica CBS118157.</title>
        <authorList>
            <consortium name="The Broad Institute Genomics Platform"/>
            <person name="Cuomo C."/>
            <person name="de Hoog S."/>
            <person name="Gorbushina A."/>
            <person name="Stielow B."/>
            <person name="Teixiera M."/>
            <person name="Abouelleil A."/>
            <person name="Chapman S.B."/>
            <person name="Priest M."/>
            <person name="Young S.K."/>
            <person name="Wortman J."/>
            <person name="Nusbaum C."/>
            <person name="Birren B."/>
        </authorList>
    </citation>
    <scope>NUCLEOTIDE SEQUENCE [LARGE SCALE GENOMIC DNA]</scope>
    <source>
        <strain evidence="9 10">CBS 118157</strain>
    </source>
</reference>
<evidence type="ECO:0000313" key="10">
    <source>
        <dbReference type="Proteomes" id="UP000054342"/>
    </source>
</evidence>
<feature type="region of interest" description="Disordered" evidence="7">
    <location>
        <begin position="1"/>
        <end position="118"/>
    </location>
</feature>
<dbReference type="InterPro" id="IPR017441">
    <property type="entry name" value="Protein_kinase_ATP_BS"/>
</dbReference>
<name>A0A0D2ENF9_9EURO</name>
<feature type="compositionally biased region" description="Polar residues" evidence="7">
    <location>
        <begin position="50"/>
        <end position="61"/>
    </location>
</feature>
<feature type="binding site" evidence="6">
    <location>
        <position position="460"/>
    </location>
    <ligand>
        <name>ATP</name>
        <dbReference type="ChEBI" id="CHEBI:30616"/>
    </ligand>
</feature>
<evidence type="ECO:0000256" key="6">
    <source>
        <dbReference type="PROSITE-ProRule" id="PRU10141"/>
    </source>
</evidence>
<evidence type="ECO:0000256" key="4">
    <source>
        <dbReference type="ARBA" id="ARBA00022840"/>
    </source>
</evidence>
<evidence type="ECO:0000256" key="2">
    <source>
        <dbReference type="ARBA" id="ARBA00022741"/>
    </source>
</evidence>
<dbReference type="PROSITE" id="PS50011">
    <property type="entry name" value="PROTEIN_KINASE_DOM"/>
    <property type="match status" value="1"/>
</dbReference>
<dbReference type="RefSeq" id="XP_013317547.1">
    <property type="nucleotide sequence ID" value="XM_013462093.1"/>
</dbReference>
<dbReference type="STRING" id="348802.A0A0D2ENF9"/>
<dbReference type="GO" id="GO:0005524">
    <property type="term" value="F:ATP binding"/>
    <property type="evidence" value="ECO:0007669"/>
    <property type="project" value="UniProtKB-UniRule"/>
</dbReference>
<protein>
    <recommendedName>
        <fullName evidence="5">NEK6-subfamily protein kinase</fullName>
        <ecNumber evidence="5">2.7.11.34</ecNumber>
    </recommendedName>
</protein>
<dbReference type="AlphaFoldDB" id="A0A0D2ENF9"/>
<feature type="compositionally biased region" description="Polar residues" evidence="7">
    <location>
        <begin position="93"/>
        <end position="105"/>
    </location>
</feature>
<dbReference type="SUPFAM" id="SSF56112">
    <property type="entry name" value="Protein kinase-like (PK-like)"/>
    <property type="match status" value="1"/>
</dbReference>
<gene>
    <name evidence="9" type="ORF">PV05_05574</name>
</gene>
<keyword evidence="3" id="KW-0418">Kinase</keyword>
<feature type="region of interest" description="Disordered" evidence="7">
    <location>
        <begin position="776"/>
        <end position="894"/>
    </location>
</feature>
<evidence type="ECO:0000256" key="7">
    <source>
        <dbReference type="SAM" id="MobiDB-lite"/>
    </source>
</evidence>
<evidence type="ECO:0000259" key="8">
    <source>
        <dbReference type="PROSITE" id="PS50011"/>
    </source>
</evidence>
<dbReference type="EC" id="2.7.11.34" evidence="5"/>
<dbReference type="InterPro" id="IPR000719">
    <property type="entry name" value="Prot_kinase_dom"/>
</dbReference>
<keyword evidence="10" id="KW-1185">Reference proteome</keyword>
<dbReference type="OrthoDB" id="4161807at2759"/>
<dbReference type="EMBL" id="KN847319">
    <property type="protein sequence ID" value="KIW56963.1"/>
    <property type="molecule type" value="Genomic_DNA"/>
</dbReference>
<dbReference type="PANTHER" id="PTHR43289">
    <property type="entry name" value="MITOGEN-ACTIVATED PROTEIN KINASE KINASE KINASE 20-RELATED"/>
    <property type="match status" value="1"/>
</dbReference>
<keyword evidence="1" id="KW-0808">Transferase</keyword>
<dbReference type="Pfam" id="PF00069">
    <property type="entry name" value="Pkinase"/>
    <property type="match status" value="1"/>
</dbReference>
<keyword evidence="2 6" id="KW-0547">Nucleotide-binding</keyword>
<dbReference type="Gene3D" id="1.10.510.10">
    <property type="entry name" value="Transferase(Phosphotransferase) domain 1"/>
    <property type="match status" value="1"/>
</dbReference>
<keyword evidence="4 6" id="KW-0067">ATP-binding</keyword>
<dbReference type="PROSITE" id="PS00107">
    <property type="entry name" value="PROTEIN_KINASE_ATP"/>
    <property type="match status" value="1"/>
</dbReference>
<evidence type="ECO:0000313" key="9">
    <source>
        <dbReference type="EMBL" id="KIW56963.1"/>
    </source>
</evidence>
<dbReference type="GeneID" id="25327482"/>
<sequence length="894" mass="99858">MHDSLRPDSKSTRLKAKDGRSWLRHFQNLKPRRSSIASANTDGRRPEIRSGTSQRYSQDHNGTYHAHLSPEYINREENTLKPSLADDSERSNTRTSHSQPSSGITSPRRHVRFPSQEQAAAAEGTVRLNASQVRCTLIVAYHQRRPDQDAARVEAARFEQLTVEFAEDAAFDELHAAATEKLVSLYKRSAEAYYLKVGRFRLVRDDTGTVAARGILERKDLWGEDLPRKIHTFRGHNYMVDFHVDIEWEYSSLDIVQIPNQTYAETIRKAIESKIRTNWETRFYVPRKDRLQIMTKDTISRLVMEDPSLQGAEALILNGGKAVELNQFSEKVYRWGACLLAWCVYSRLQLVCLYHMMRKGLQDESLPLTIDDCPDEAYVSDFRNNALHSGGFAPYTFVRNERGVVEHRQLHDNAVVPILFDQDNPDCKLGQGSFGVVYKARIDRDHHDFSDYDDEDFALKKFTNLGADVAANVEAESGLLAKLADAPHPNITTLLASWKGGGGDYNLRRYMELEPSPPWTKSQLSAIIGQMAGLADGLRHIHNLGPANLQPDGIQEHAEPGHRRRSQAAYHHDLKPGNILVTINRDTGDLLFSISDCGSAKMGQILSGSERPSQFTRNPYPGDPVYAAPDTILEGKSSRPYDIWSMGCIMLELLTWIVGIEGNNVHTFQDERLKTIANAYGHQDTAFWYQDASRNVLLKPAVVEQLKILRSHCEGRGVFPELIRLTGTMLNVSPGRRPEASQVSNAFVAIMLQLHQDLKNAEFYLSDLPARVTIAAPPTPTGSHGGLSRTPSIDERPVSSRYPGNLSPDPKAGRRLSTGSVHADAGERRADVHARHNSAPTALGGLGQIRTDVNAMTPLSLPDTDAPEVAPSTPRISLSDYDGDDPEPREALLH</sequence>
<dbReference type="CDD" id="cd00180">
    <property type="entry name" value="PKc"/>
    <property type="match status" value="1"/>
</dbReference>
<dbReference type="InterPro" id="IPR011009">
    <property type="entry name" value="Kinase-like_dom_sf"/>
</dbReference>
<evidence type="ECO:0000256" key="3">
    <source>
        <dbReference type="ARBA" id="ARBA00022777"/>
    </source>
</evidence>
<dbReference type="HOGENOM" id="CLU_323385_0_0_1"/>
<dbReference type="GO" id="GO:0004674">
    <property type="term" value="F:protein serine/threonine kinase activity"/>
    <property type="evidence" value="ECO:0007669"/>
    <property type="project" value="TreeGrafter"/>
</dbReference>
<organism evidence="9 10">
    <name type="scientific">Exophiala xenobiotica</name>
    <dbReference type="NCBI Taxonomy" id="348802"/>
    <lineage>
        <taxon>Eukaryota</taxon>
        <taxon>Fungi</taxon>
        <taxon>Dikarya</taxon>
        <taxon>Ascomycota</taxon>
        <taxon>Pezizomycotina</taxon>
        <taxon>Eurotiomycetes</taxon>
        <taxon>Chaetothyriomycetidae</taxon>
        <taxon>Chaetothyriales</taxon>
        <taxon>Herpotrichiellaceae</taxon>
        <taxon>Exophiala</taxon>
    </lineage>
</organism>